<dbReference type="InterPro" id="IPR050273">
    <property type="entry name" value="GppA/Ppx_hydrolase"/>
</dbReference>
<keyword evidence="2 4" id="KW-0378">Hydrolase</keyword>
<sequence>MRLGVIDVGSNAAQLLVVDARPGSAPLASYAFKRPTVLGTEIGRDGTMSTEGVRRVVRATTAVVARARSLDVAELYVFATSAVRDAANRDVIVRAVETATGLRPQFLSGEDEARLTYHAAHRWYGWSAGRLLLLDIGGGSMEIVLGRDAEPELAMSLPLGAGRMTRRFLTEDPPTERQLRKLTRHVREGLREAVERLRWEGAFDRAIATSKTFKQLARLAGAPPQSAGPFAKRALGVADLDHWLPELAAMTTAQRAALRGVSPARAGQVVAGAVVARTTMTALGVSTVDICPWALREGIMLHQLQTALSPTDPMALRTVRPMADGETWQRT</sequence>
<proteinExistence type="inferred from homology"/>
<dbReference type="eggNOG" id="COG0248">
    <property type="taxonomic scope" value="Bacteria"/>
</dbReference>
<feature type="domain" description="Ppx/GppA phosphatase N-terminal" evidence="3">
    <location>
        <begin position="33"/>
        <end position="305"/>
    </location>
</feature>
<dbReference type="Pfam" id="PF02541">
    <property type="entry name" value="Ppx-GppA"/>
    <property type="match status" value="1"/>
</dbReference>
<dbReference type="OrthoDB" id="9793035at2"/>
<dbReference type="Proteomes" id="UP000019277">
    <property type="component" value="Unassembled WGS sequence"/>
</dbReference>
<evidence type="ECO:0000256" key="1">
    <source>
        <dbReference type="ARBA" id="ARBA00007125"/>
    </source>
</evidence>
<dbReference type="Gene3D" id="3.30.420.150">
    <property type="entry name" value="Exopolyphosphatase. Domain 2"/>
    <property type="match status" value="1"/>
</dbReference>
<dbReference type="Gene3D" id="3.30.420.40">
    <property type="match status" value="1"/>
</dbReference>
<evidence type="ECO:0000313" key="4">
    <source>
        <dbReference type="EMBL" id="EWC63896.1"/>
    </source>
</evidence>
<dbReference type="CDD" id="cd24056">
    <property type="entry name" value="ASKHA_NBD_MtPPX1-like"/>
    <property type="match status" value="1"/>
</dbReference>
<keyword evidence="5" id="KW-1185">Reference proteome</keyword>
<dbReference type="PATRIC" id="fig|909613.9.peg.744"/>
<dbReference type="RefSeq" id="WP_035278690.1">
    <property type="nucleotide sequence ID" value="NZ_AYXG01000028.1"/>
</dbReference>
<accession>W7J4I9</accession>
<dbReference type="STRING" id="909613.UO65_0726"/>
<gene>
    <name evidence="4" type="ORF">UO65_0726</name>
</gene>
<dbReference type="InterPro" id="IPR003695">
    <property type="entry name" value="Ppx_GppA_N"/>
</dbReference>
<dbReference type="FunFam" id="3.30.420.150:FF:000006">
    <property type="entry name" value="Ppx/GppA family phosphatase"/>
    <property type="match status" value="1"/>
</dbReference>
<comment type="similarity">
    <text evidence="1">Belongs to the GppA/Ppx family.</text>
</comment>
<dbReference type="GO" id="GO:0004309">
    <property type="term" value="F:exopolyphosphatase activity"/>
    <property type="evidence" value="ECO:0007669"/>
    <property type="project" value="UniProtKB-EC"/>
</dbReference>
<dbReference type="EC" id="3.6.1.11" evidence="4"/>
<evidence type="ECO:0000313" key="5">
    <source>
        <dbReference type="Proteomes" id="UP000019277"/>
    </source>
</evidence>
<dbReference type="AlphaFoldDB" id="W7J4I9"/>
<evidence type="ECO:0000256" key="2">
    <source>
        <dbReference type="ARBA" id="ARBA00022801"/>
    </source>
</evidence>
<dbReference type="PANTHER" id="PTHR30005:SF0">
    <property type="entry name" value="RETROGRADE REGULATION PROTEIN 2"/>
    <property type="match status" value="1"/>
</dbReference>
<dbReference type="EMBL" id="AYXG01000028">
    <property type="protein sequence ID" value="EWC63896.1"/>
    <property type="molecule type" value="Genomic_DNA"/>
</dbReference>
<name>W7J4I9_9PSEU</name>
<protein>
    <submittedName>
        <fullName evidence="4">Exopolyphosphatase</fullName>
        <ecNumber evidence="4">3.6.1.11</ecNumber>
    </submittedName>
</protein>
<dbReference type="InterPro" id="IPR043129">
    <property type="entry name" value="ATPase_NBD"/>
</dbReference>
<dbReference type="SUPFAM" id="SSF53067">
    <property type="entry name" value="Actin-like ATPase domain"/>
    <property type="match status" value="2"/>
</dbReference>
<organism evidence="4 5">
    <name type="scientific">Actinokineospora spheciospongiae</name>
    <dbReference type="NCBI Taxonomy" id="909613"/>
    <lineage>
        <taxon>Bacteria</taxon>
        <taxon>Bacillati</taxon>
        <taxon>Actinomycetota</taxon>
        <taxon>Actinomycetes</taxon>
        <taxon>Pseudonocardiales</taxon>
        <taxon>Pseudonocardiaceae</taxon>
        <taxon>Actinokineospora</taxon>
    </lineage>
</organism>
<dbReference type="PANTHER" id="PTHR30005">
    <property type="entry name" value="EXOPOLYPHOSPHATASE"/>
    <property type="match status" value="1"/>
</dbReference>
<reference evidence="4 5" key="1">
    <citation type="journal article" date="2014" name="Genome Announc.">
        <title>Draft Genome Sequence of the Antitrypanosomally Active Sponge-Associated Bacterium Actinokineospora sp. Strain EG49.</title>
        <authorList>
            <person name="Harjes J."/>
            <person name="Ryu T."/>
            <person name="Abdelmohsen U.R."/>
            <person name="Moitinho-Silva L."/>
            <person name="Horn H."/>
            <person name="Ravasi T."/>
            <person name="Hentschel U."/>
        </authorList>
    </citation>
    <scope>NUCLEOTIDE SEQUENCE [LARGE SCALE GENOMIC DNA]</scope>
    <source>
        <strain evidence="4 5">EG49</strain>
    </source>
</reference>
<comment type="caution">
    <text evidence="4">The sequence shown here is derived from an EMBL/GenBank/DDBJ whole genome shotgun (WGS) entry which is preliminary data.</text>
</comment>
<evidence type="ECO:0000259" key="3">
    <source>
        <dbReference type="Pfam" id="PF02541"/>
    </source>
</evidence>